<accession>A0AB39VN90</accession>
<reference evidence="1" key="1">
    <citation type="submission" date="2024-07" db="EMBL/GenBank/DDBJ databases">
        <authorList>
            <person name="Biller S.J."/>
        </authorList>
    </citation>
    <scope>NUCLEOTIDE SEQUENCE</scope>
    <source>
        <strain evidence="1">WC2420</strain>
    </source>
</reference>
<dbReference type="RefSeq" id="WP_369788607.1">
    <property type="nucleotide sequence ID" value="NZ_CP165628.1"/>
</dbReference>
<dbReference type="EMBL" id="CP165628">
    <property type="protein sequence ID" value="XDU71305.1"/>
    <property type="molecule type" value="Genomic_DNA"/>
</dbReference>
<dbReference type="AlphaFoldDB" id="A0AB39VN90"/>
<proteinExistence type="predicted"/>
<gene>
    <name evidence="1" type="ORF">AB3G37_17355</name>
</gene>
<protein>
    <submittedName>
        <fullName evidence="1">Uncharacterized protein</fullName>
    </submittedName>
</protein>
<evidence type="ECO:0000313" key="1">
    <source>
        <dbReference type="EMBL" id="XDU71305.1"/>
    </source>
</evidence>
<name>A0AB39VN90_9GAMM</name>
<organism evidence="1">
    <name type="scientific">Rouxiella sp. WC2420</name>
    <dbReference type="NCBI Taxonomy" id="3234145"/>
    <lineage>
        <taxon>Bacteria</taxon>
        <taxon>Pseudomonadati</taxon>
        <taxon>Pseudomonadota</taxon>
        <taxon>Gammaproteobacteria</taxon>
        <taxon>Enterobacterales</taxon>
        <taxon>Yersiniaceae</taxon>
        <taxon>Rouxiella</taxon>
    </lineage>
</organism>
<sequence length="53" mass="5997">MDSPEVPVANGWWPVGAILSTKARLIGIDSREKSRWQANDTFFIFLSKTFSPQ</sequence>